<keyword evidence="2" id="KW-1185">Reference proteome</keyword>
<name>A0A7S9SUP6_9CAUD</name>
<proteinExistence type="predicted"/>
<protein>
    <submittedName>
        <fullName evidence="1">Uncharacterized protein</fullName>
    </submittedName>
</protein>
<accession>A0A7S9SUP6</accession>
<reference evidence="1 2" key="1">
    <citation type="submission" date="2020-09" db="EMBL/GenBank/DDBJ databases">
        <authorList>
            <person name="Gold N."/>
            <person name="Khalifa L."/>
            <person name="Gelman D."/>
            <person name="Alkalay-Oren S."/>
            <person name="Coppenhagen-Glazer S."/>
            <person name="Hazan R."/>
        </authorList>
    </citation>
    <scope>NUCLEOTIDE SEQUENCE [LARGE SCALE GENOMIC DNA]</scope>
</reference>
<organism evidence="1 2">
    <name type="scientific">Enterococcus phage EFGrNG</name>
    <dbReference type="NCBI Taxonomy" id="2777301"/>
    <lineage>
        <taxon>Viruses</taxon>
        <taxon>Duplodnaviria</taxon>
        <taxon>Heunggongvirae</taxon>
        <taxon>Uroviricota</taxon>
        <taxon>Caudoviricetes</taxon>
        <taxon>Herelleviridae</taxon>
        <taxon>Brockvirinae</taxon>
        <taxon>Schiekvirus</taxon>
        <taxon>Schiekvirus Efgrng</taxon>
    </lineage>
</organism>
<evidence type="ECO:0000313" key="1">
    <source>
        <dbReference type="EMBL" id="QPI18419.1"/>
    </source>
</evidence>
<evidence type="ECO:0000313" key="2">
    <source>
        <dbReference type="Proteomes" id="UP000594510"/>
    </source>
</evidence>
<dbReference type="Proteomes" id="UP000594510">
    <property type="component" value="Segment"/>
</dbReference>
<dbReference type="EMBL" id="MW004545">
    <property type="protein sequence ID" value="QPI18419.1"/>
    <property type="molecule type" value="Genomic_DNA"/>
</dbReference>
<sequence length="546" mass="63430">MDVAKESKTVAVHYRKHCKNINRPQYESDFTKRINELETIGIVVQDIYFSKSSESVYVTFTLGNRNENRLNLKGKRYIGQFAISSHERFYDTTIRTFKTQKAKDANDLFKQILQEMNTALAYENKISQYVVTIEERELEALRIIDKLGRQKRGLEVEHEAFVEQKNFPVFYMEYGYKQILKLIEDKATNTMLLSLRYKGCIQDYNEGINSRGKVTLTSIGKQMLLQYGEDPSDTLWREFCLRKTFDLWDNDLDSTEVEEDTSATIDVPVDEELTKLKISEDWYTAFDLLFYKLQKKEALVKDEQFLWKELLGSFIESHLPETQEFIHVGFVPSSFLTTIFIGEDSDLEGATIYEISCAKEIVNTSDYISIPYSGKRPVTFLSSLVEWINADHSKYQKSFSEDDLRCYLQLKFLEQSKVVLTTTEYFLNSDTTMKLSSQAIPIYMEQRLKKKTTSSPALEDENITRMFKLLCKLSKTQAVIANPTDKKRIRLATTGSSDAIFRYVESEMLYVRDNIMYEDKAEYPIVQDVEKGLITYINVASLLSVQ</sequence>